<reference evidence="1" key="1">
    <citation type="submission" date="2020-04" db="EMBL/GenBank/DDBJ databases">
        <authorList>
            <person name="Alioto T."/>
            <person name="Alioto T."/>
            <person name="Gomez Garrido J."/>
        </authorList>
    </citation>
    <scope>NUCLEOTIDE SEQUENCE</scope>
    <source>
        <strain evidence="1">A484AB</strain>
    </source>
</reference>
<comment type="caution">
    <text evidence="1">The sequence shown here is derived from an EMBL/GenBank/DDBJ whole genome shotgun (WGS) entry which is preliminary data.</text>
</comment>
<gene>
    <name evidence="1" type="ORF">PACLA_8A073157</name>
</gene>
<evidence type="ECO:0000313" key="2">
    <source>
        <dbReference type="Proteomes" id="UP001152795"/>
    </source>
</evidence>
<organism evidence="1 2">
    <name type="scientific">Paramuricea clavata</name>
    <name type="common">Red gorgonian</name>
    <name type="synonym">Violescent sea-whip</name>
    <dbReference type="NCBI Taxonomy" id="317549"/>
    <lineage>
        <taxon>Eukaryota</taxon>
        <taxon>Metazoa</taxon>
        <taxon>Cnidaria</taxon>
        <taxon>Anthozoa</taxon>
        <taxon>Octocorallia</taxon>
        <taxon>Malacalcyonacea</taxon>
        <taxon>Plexauridae</taxon>
        <taxon>Paramuricea</taxon>
    </lineage>
</organism>
<keyword evidence="2" id="KW-1185">Reference proteome</keyword>
<sequence>GRFTWRHNSILKTLARYLSSIKNNSLIYADIDGFDNPSVITGLEDRHDMLVLSNTKDTICVIELTVGFETNITKNCKRKAAR</sequence>
<dbReference type="OrthoDB" id="416119at2759"/>
<evidence type="ECO:0000313" key="1">
    <source>
        <dbReference type="EMBL" id="CAB3992199.1"/>
    </source>
</evidence>
<feature type="non-terminal residue" evidence="1">
    <location>
        <position position="1"/>
    </location>
</feature>
<dbReference type="AlphaFoldDB" id="A0A6S7GQG2"/>
<dbReference type="Proteomes" id="UP001152795">
    <property type="component" value="Unassembled WGS sequence"/>
</dbReference>
<name>A0A6S7GQG2_PARCT</name>
<protein>
    <submittedName>
        <fullName evidence="1">Uncharacterized protein</fullName>
    </submittedName>
</protein>
<dbReference type="EMBL" id="CACRXK020001999">
    <property type="protein sequence ID" value="CAB3992199.1"/>
    <property type="molecule type" value="Genomic_DNA"/>
</dbReference>
<accession>A0A6S7GQG2</accession>
<proteinExistence type="predicted"/>
<feature type="non-terminal residue" evidence="1">
    <location>
        <position position="82"/>
    </location>
</feature>